<name>A0AAD9IJR0_PROWI</name>
<comment type="caution">
    <text evidence="9">The sequence shown here is derived from an EMBL/GenBank/DDBJ whole genome shotgun (WGS) entry which is preliminary data.</text>
</comment>
<keyword evidence="5 6" id="KW-0539">Nucleus</keyword>
<feature type="region of interest" description="Disordered" evidence="7">
    <location>
        <begin position="1"/>
        <end position="21"/>
    </location>
</feature>
<evidence type="ECO:0000256" key="3">
    <source>
        <dbReference type="ARBA" id="ARBA00023015"/>
    </source>
</evidence>
<organism evidence="9 10">
    <name type="scientific">Prototheca wickerhamii</name>
    <dbReference type="NCBI Taxonomy" id="3111"/>
    <lineage>
        <taxon>Eukaryota</taxon>
        <taxon>Viridiplantae</taxon>
        <taxon>Chlorophyta</taxon>
        <taxon>core chlorophytes</taxon>
        <taxon>Trebouxiophyceae</taxon>
        <taxon>Chlorellales</taxon>
        <taxon>Chlorellaceae</taxon>
        <taxon>Prototheca</taxon>
    </lineage>
</organism>
<gene>
    <name evidence="9" type="ORF">QBZ16_001978</name>
</gene>
<accession>A0AAD9IJR0</accession>
<keyword evidence="10" id="KW-1185">Reference proteome</keyword>
<dbReference type="EMBL" id="JASFZW010000002">
    <property type="protein sequence ID" value="KAK2079583.1"/>
    <property type="molecule type" value="Genomic_DNA"/>
</dbReference>
<evidence type="ECO:0000256" key="2">
    <source>
        <dbReference type="ARBA" id="ARBA00008035"/>
    </source>
</evidence>
<comment type="subcellular location">
    <subcellularLocation>
        <location evidence="1 6">Nucleus</location>
    </subcellularLocation>
</comment>
<evidence type="ECO:0000313" key="9">
    <source>
        <dbReference type="EMBL" id="KAK2079583.1"/>
    </source>
</evidence>
<feature type="domain" description="Enhancer of polycomb-like N-terminal" evidence="8">
    <location>
        <begin position="193"/>
        <end position="257"/>
    </location>
</feature>
<dbReference type="Proteomes" id="UP001255856">
    <property type="component" value="Unassembled WGS sequence"/>
</dbReference>
<evidence type="ECO:0000256" key="5">
    <source>
        <dbReference type="ARBA" id="ARBA00023242"/>
    </source>
</evidence>
<dbReference type="GO" id="GO:0006357">
    <property type="term" value="P:regulation of transcription by RNA polymerase II"/>
    <property type="evidence" value="ECO:0007669"/>
    <property type="project" value="InterPro"/>
</dbReference>
<dbReference type="InterPro" id="IPR019542">
    <property type="entry name" value="Enhancer_polycomb-like_N"/>
</dbReference>
<feature type="region of interest" description="Disordered" evidence="7">
    <location>
        <begin position="492"/>
        <end position="526"/>
    </location>
</feature>
<keyword evidence="3 6" id="KW-0805">Transcription regulation</keyword>
<dbReference type="InterPro" id="IPR024943">
    <property type="entry name" value="Enhancer_polycomb"/>
</dbReference>
<evidence type="ECO:0000313" key="10">
    <source>
        <dbReference type="Proteomes" id="UP001255856"/>
    </source>
</evidence>
<dbReference type="GO" id="GO:0035267">
    <property type="term" value="C:NuA4 histone acetyltransferase complex"/>
    <property type="evidence" value="ECO:0007669"/>
    <property type="project" value="InterPro"/>
</dbReference>
<evidence type="ECO:0000256" key="7">
    <source>
        <dbReference type="SAM" id="MobiDB-lite"/>
    </source>
</evidence>
<dbReference type="Pfam" id="PF10513">
    <property type="entry name" value="EPL1"/>
    <property type="match status" value="1"/>
</dbReference>
<evidence type="ECO:0000256" key="1">
    <source>
        <dbReference type="ARBA" id="ARBA00004123"/>
    </source>
</evidence>
<dbReference type="GO" id="GO:0005634">
    <property type="term" value="C:nucleus"/>
    <property type="evidence" value="ECO:0007669"/>
    <property type="project" value="UniProtKB-SubCell"/>
</dbReference>
<evidence type="ECO:0000256" key="6">
    <source>
        <dbReference type="RuleBase" id="RU361124"/>
    </source>
</evidence>
<dbReference type="PANTHER" id="PTHR14898">
    <property type="entry name" value="ENHANCER OF POLYCOMB"/>
    <property type="match status" value="1"/>
</dbReference>
<evidence type="ECO:0000256" key="4">
    <source>
        <dbReference type="ARBA" id="ARBA00023163"/>
    </source>
</evidence>
<reference evidence="9" key="1">
    <citation type="submission" date="2021-01" db="EMBL/GenBank/DDBJ databases">
        <authorList>
            <person name="Eckstrom K.M.E."/>
        </authorList>
    </citation>
    <scope>NUCLEOTIDE SEQUENCE</scope>
    <source>
        <strain evidence="9">UVCC 0001</strain>
    </source>
</reference>
<keyword evidence="4 6" id="KW-0804">Transcription</keyword>
<evidence type="ECO:0000259" key="8">
    <source>
        <dbReference type="Pfam" id="PF10513"/>
    </source>
</evidence>
<dbReference type="AlphaFoldDB" id="A0AAD9IJR0"/>
<proteinExistence type="inferred from homology"/>
<feature type="region of interest" description="Disordered" evidence="7">
    <location>
        <begin position="434"/>
        <end position="466"/>
    </location>
</feature>
<feature type="region of interest" description="Disordered" evidence="7">
    <location>
        <begin position="101"/>
        <end position="125"/>
    </location>
</feature>
<comment type="similarity">
    <text evidence="2 6">Belongs to the enhancer of polycomb family.</text>
</comment>
<feature type="compositionally biased region" description="Low complexity" evidence="7">
    <location>
        <begin position="492"/>
        <end position="505"/>
    </location>
</feature>
<sequence>MPHLATRQSTSGGGAAPRGAGSALKRSRSLWKVRPLLIDEELPIFVEGRDDLALLAYDDGEFARWMQGVATGRESAAGAAPYPLIVQDPELRTILEIRGPSEDARGADAGGQARAGRAGDGPEAIAVPGVRVLPPEEQPDLMLERGEAPPVIQLRTGLADEAELGSADGVMPSGVAAPGVSTAAPLPPQLERDPPYSRYVQPTPDELELAIEYDLDEDDEAWLARYNAEARRAKSRVARRPLAGEWMEHLMDRMEKEYTARVQRQPERWLLVPGLEPDAPPRVALPPVHELFDVERCLATPGINHYEPIIRRVYEHWRAKREARALPLIQRLWYEAPWHRAARDEAAGALSAEGAAAAHAPAELPFAESGAPSALAHVRRRKLDPLETRARFEDIRRDLEALRTLAERVHRREKLKIAELDLFRREHAARLARRAEGGARARGARKRVRLAASPPRLHGPQALARSGGRARRAAGARQGLAADPAAVAALAAARRASAEPPDSSSGPGTDAESGQALARRRRRGGR</sequence>
<protein>
    <recommendedName>
        <fullName evidence="6">Enhancer of polycomb-like protein</fullName>
    </recommendedName>
</protein>